<dbReference type="HOGENOM" id="CLU_717123_0_0_11"/>
<dbReference type="KEGG" id="cvt:B843_11980"/>
<keyword evidence="3" id="KW-1185">Reference proteome</keyword>
<accession>W5Y3E5</accession>
<proteinExistence type="predicted"/>
<organism evidence="2 3">
    <name type="scientific">Corynebacterium vitaeruminis DSM 20294</name>
    <dbReference type="NCBI Taxonomy" id="1224164"/>
    <lineage>
        <taxon>Bacteria</taxon>
        <taxon>Bacillati</taxon>
        <taxon>Actinomycetota</taxon>
        <taxon>Actinomycetes</taxon>
        <taxon>Mycobacteriales</taxon>
        <taxon>Corynebacteriaceae</taxon>
        <taxon>Corynebacterium</taxon>
    </lineage>
</organism>
<dbReference type="EMBL" id="CP004353">
    <property type="protein sequence ID" value="AHI23772.1"/>
    <property type="molecule type" value="Genomic_DNA"/>
</dbReference>
<protein>
    <submittedName>
        <fullName evidence="2">Uncharacterized protein</fullName>
    </submittedName>
</protein>
<dbReference type="RefSeq" id="WP_025253755.1">
    <property type="nucleotide sequence ID" value="NZ_CP004353.1"/>
</dbReference>
<feature type="transmembrane region" description="Helical" evidence="1">
    <location>
        <begin position="309"/>
        <end position="334"/>
    </location>
</feature>
<dbReference type="STRING" id="1224164.B843_11980"/>
<keyword evidence="1" id="KW-0472">Membrane</keyword>
<evidence type="ECO:0000256" key="1">
    <source>
        <dbReference type="SAM" id="Phobius"/>
    </source>
</evidence>
<reference evidence="2 3" key="1">
    <citation type="submission" date="2013-02" db="EMBL/GenBank/DDBJ databases">
        <title>The complete genome sequence of Corynebacterium vitaeruminis DSM 20294.</title>
        <authorList>
            <person name="Ruckert C."/>
            <person name="Albersmeier A."/>
            <person name="Kalinowski J."/>
        </authorList>
    </citation>
    <scope>NUCLEOTIDE SEQUENCE [LARGE SCALE GENOMIC DNA]</scope>
    <source>
        <strain evidence="3">ATCC 10234</strain>
    </source>
</reference>
<name>W5Y3E5_9CORY</name>
<keyword evidence="1" id="KW-0812">Transmembrane</keyword>
<feature type="transmembrane region" description="Helical" evidence="1">
    <location>
        <begin position="340"/>
        <end position="359"/>
    </location>
</feature>
<dbReference type="Proteomes" id="UP000019222">
    <property type="component" value="Chromosome"/>
</dbReference>
<dbReference type="PATRIC" id="fig|1224164.3.peg.2416"/>
<evidence type="ECO:0000313" key="3">
    <source>
        <dbReference type="Proteomes" id="UP000019222"/>
    </source>
</evidence>
<evidence type="ECO:0000313" key="2">
    <source>
        <dbReference type="EMBL" id="AHI23772.1"/>
    </source>
</evidence>
<keyword evidence="1" id="KW-1133">Transmembrane helix</keyword>
<sequence length="385" mass="41161">MKEEVIYKELLAWADAAGNARVAAEAIGELAGLLERHQGPLRVGACTVTGPVPLPPVGEGFEVVEVSWPVVGSEADVVLLAWGPSCVVEAAAWARTRSPGPHFHPVELEWLRSASAEEVVRELRTIDPGRARSARLQRLVAEVARLRDRHPGLGIPRLVAPHHKMPPRIALIGPDAVRREAWRERAASLGEIVTPHSPTDLALAVAPSGGWLPEHRGTLTEARRRAGRLVVTAPVPESWRLGALLVDEKITFGGLASAAKPLLDSPPYAVAFRHPAPAAPGVRERMLRRRLRVVRGLGGRGLRQLGRSLGIAPSVGLWAIALEVLVVAGLIGAGLARAGLWWPVAAAVAAAMGGARAVTSLRLRRRELRQEVLAEVAFRSGCAKP</sequence>
<dbReference type="AlphaFoldDB" id="W5Y3E5"/>
<gene>
    <name evidence="2" type="ORF">B843_11980</name>
</gene>